<evidence type="ECO:0000313" key="6">
    <source>
        <dbReference type="Proteomes" id="UP000222542"/>
    </source>
</evidence>
<comment type="caution">
    <text evidence="5">The sequence shown here is derived from an EMBL/GenBank/DDBJ whole genome shotgun (WGS) entry which is preliminary data.</text>
</comment>
<evidence type="ECO:0000256" key="2">
    <source>
        <dbReference type="SAM" id="SignalP"/>
    </source>
</evidence>
<organism evidence="5 6">
    <name type="scientific">Capsicum annuum</name>
    <name type="common">Capsicum pepper</name>
    <dbReference type="NCBI Taxonomy" id="4072"/>
    <lineage>
        <taxon>Eukaryota</taxon>
        <taxon>Viridiplantae</taxon>
        <taxon>Streptophyta</taxon>
        <taxon>Embryophyta</taxon>
        <taxon>Tracheophyta</taxon>
        <taxon>Spermatophyta</taxon>
        <taxon>Magnoliopsida</taxon>
        <taxon>eudicotyledons</taxon>
        <taxon>Gunneridae</taxon>
        <taxon>Pentapetalae</taxon>
        <taxon>asterids</taxon>
        <taxon>lamiids</taxon>
        <taxon>Solanales</taxon>
        <taxon>Solanaceae</taxon>
        <taxon>Solanoideae</taxon>
        <taxon>Capsiceae</taxon>
        <taxon>Capsicum</taxon>
    </lineage>
</organism>
<dbReference type="PROSITE" id="PS50842">
    <property type="entry name" value="EXPANSIN_EG45"/>
    <property type="match status" value="1"/>
</dbReference>
<dbReference type="GO" id="GO:0009653">
    <property type="term" value="P:anatomical structure morphogenesis"/>
    <property type="evidence" value="ECO:0007669"/>
    <property type="project" value="UniProtKB-ARBA"/>
</dbReference>
<feature type="chain" id="PRO_5013955404" description="Expansin-like B1" evidence="2">
    <location>
        <begin position="25"/>
        <end position="363"/>
    </location>
</feature>
<name>A0A2G3AF38_CAPAN</name>
<dbReference type="PRINTS" id="PR01225">
    <property type="entry name" value="EXPANSNFAMLY"/>
</dbReference>
<keyword evidence="6" id="KW-1185">Reference proteome</keyword>
<dbReference type="Gene3D" id="2.60.40.760">
    <property type="entry name" value="Expansin, cellulose-binding-like domain"/>
    <property type="match status" value="2"/>
</dbReference>
<dbReference type="AlphaFoldDB" id="A0A2G3AF38"/>
<dbReference type="InterPro" id="IPR007112">
    <property type="entry name" value="Expansin/allergen_DPBB_dom"/>
</dbReference>
<comment type="similarity">
    <text evidence="1">Belongs to the expansin family.</text>
</comment>
<dbReference type="Pfam" id="PF01357">
    <property type="entry name" value="Expansin_C"/>
    <property type="match status" value="2"/>
</dbReference>
<dbReference type="OMA" id="WISMRKA"/>
<dbReference type="Gene3D" id="2.40.40.10">
    <property type="entry name" value="RlpA-like domain"/>
    <property type="match status" value="1"/>
</dbReference>
<dbReference type="PANTHER" id="PTHR31692">
    <property type="entry name" value="EXPANSIN-B3"/>
    <property type="match status" value="1"/>
</dbReference>
<dbReference type="InterPro" id="IPR036908">
    <property type="entry name" value="RlpA-like_sf"/>
</dbReference>
<keyword evidence="2" id="KW-0732">Signal</keyword>
<dbReference type="Proteomes" id="UP000222542">
    <property type="component" value="Unassembled WGS sequence"/>
</dbReference>
<dbReference type="EMBL" id="AYRZ02000001">
    <property type="protein sequence ID" value="PHT92845.1"/>
    <property type="molecule type" value="Genomic_DNA"/>
</dbReference>
<gene>
    <name evidence="5" type="ORF">T459_00727</name>
</gene>
<dbReference type="InterPro" id="IPR009009">
    <property type="entry name" value="RlpA-like_DPBB"/>
</dbReference>
<dbReference type="GO" id="GO:0005576">
    <property type="term" value="C:extracellular region"/>
    <property type="evidence" value="ECO:0007669"/>
    <property type="project" value="InterPro"/>
</dbReference>
<evidence type="ECO:0000256" key="1">
    <source>
        <dbReference type="RuleBase" id="RU003460"/>
    </source>
</evidence>
<dbReference type="InterPro" id="IPR007117">
    <property type="entry name" value="Expansin_CBD"/>
</dbReference>
<reference evidence="5 6" key="2">
    <citation type="journal article" date="2017" name="Genome Biol.">
        <title>New reference genome sequences of hot pepper reveal the massive evolution of plant disease-resistance genes by retroduplication.</title>
        <authorList>
            <person name="Kim S."/>
            <person name="Park J."/>
            <person name="Yeom S.I."/>
            <person name="Kim Y.M."/>
            <person name="Seo E."/>
            <person name="Kim K.T."/>
            <person name="Kim M.S."/>
            <person name="Lee J.M."/>
            <person name="Cheong K."/>
            <person name="Shin H.S."/>
            <person name="Kim S.B."/>
            <person name="Han K."/>
            <person name="Lee J."/>
            <person name="Park M."/>
            <person name="Lee H.A."/>
            <person name="Lee H.Y."/>
            <person name="Lee Y."/>
            <person name="Oh S."/>
            <person name="Lee J.H."/>
            <person name="Choi E."/>
            <person name="Choi E."/>
            <person name="Lee S.E."/>
            <person name="Jeon J."/>
            <person name="Kim H."/>
            <person name="Choi G."/>
            <person name="Song H."/>
            <person name="Lee J."/>
            <person name="Lee S.C."/>
            <person name="Kwon J.K."/>
            <person name="Lee H.Y."/>
            <person name="Koo N."/>
            <person name="Hong Y."/>
            <person name="Kim R.W."/>
            <person name="Kang W.H."/>
            <person name="Huh J.H."/>
            <person name="Kang B.C."/>
            <person name="Yang T.J."/>
            <person name="Lee Y.H."/>
            <person name="Bennetzen J.L."/>
            <person name="Choi D."/>
        </authorList>
    </citation>
    <scope>NUCLEOTIDE SEQUENCE [LARGE SCALE GENOMIC DNA]</scope>
    <source>
        <strain evidence="6">cv. CM334</strain>
    </source>
</reference>
<evidence type="ECO:0000259" key="4">
    <source>
        <dbReference type="PROSITE" id="PS50843"/>
    </source>
</evidence>
<dbReference type="SUPFAM" id="SSF49590">
    <property type="entry name" value="PHL pollen allergen"/>
    <property type="match status" value="2"/>
</dbReference>
<feature type="domain" description="Expansin-like CBD" evidence="4">
    <location>
        <begin position="275"/>
        <end position="358"/>
    </location>
</feature>
<accession>A0A2G3AF38</accession>
<evidence type="ECO:0000313" key="5">
    <source>
        <dbReference type="EMBL" id="PHT92845.1"/>
    </source>
</evidence>
<dbReference type="PANTHER" id="PTHR31692:SF112">
    <property type="entry name" value="MAJOR POLLEN ALLERGEN ORY S 1"/>
    <property type="match status" value="1"/>
</dbReference>
<evidence type="ECO:0000259" key="3">
    <source>
        <dbReference type="PROSITE" id="PS50842"/>
    </source>
</evidence>
<feature type="signal peptide" evidence="2">
    <location>
        <begin position="1"/>
        <end position="24"/>
    </location>
</feature>
<feature type="domain" description="Expansin-like EG45" evidence="3">
    <location>
        <begin position="44"/>
        <end position="149"/>
    </location>
</feature>
<reference evidence="5 6" key="1">
    <citation type="journal article" date="2014" name="Nat. Genet.">
        <title>Genome sequence of the hot pepper provides insights into the evolution of pungency in Capsicum species.</title>
        <authorList>
            <person name="Kim S."/>
            <person name="Park M."/>
            <person name="Yeom S.I."/>
            <person name="Kim Y.M."/>
            <person name="Lee J.M."/>
            <person name="Lee H.A."/>
            <person name="Seo E."/>
            <person name="Choi J."/>
            <person name="Cheong K."/>
            <person name="Kim K.T."/>
            <person name="Jung K."/>
            <person name="Lee G.W."/>
            <person name="Oh S.K."/>
            <person name="Bae C."/>
            <person name="Kim S.B."/>
            <person name="Lee H.Y."/>
            <person name="Kim S.Y."/>
            <person name="Kim M.S."/>
            <person name="Kang B.C."/>
            <person name="Jo Y.D."/>
            <person name="Yang H.B."/>
            <person name="Jeong H.J."/>
            <person name="Kang W.H."/>
            <person name="Kwon J.K."/>
            <person name="Shin C."/>
            <person name="Lim J.Y."/>
            <person name="Park J.H."/>
            <person name="Huh J.H."/>
            <person name="Kim J.S."/>
            <person name="Kim B.D."/>
            <person name="Cohen O."/>
            <person name="Paran I."/>
            <person name="Suh M.C."/>
            <person name="Lee S.B."/>
            <person name="Kim Y.K."/>
            <person name="Shin Y."/>
            <person name="Noh S.J."/>
            <person name="Park J."/>
            <person name="Seo Y.S."/>
            <person name="Kwon S.Y."/>
            <person name="Kim H.A."/>
            <person name="Park J.M."/>
            <person name="Kim H.J."/>
            <person name="Choi S.B."/>
            <person name="Bosland P.W."/>
            <person name="Reeves G."/>
            <person name="Jo S.H."/>
            <person name="Lee B.W."/>
            <person name="Cho H.T."/>
            <person name="Choi H.S."/>
            <person name="Lee M.S."/>
            <person name="Yu Y."/>
            <person name="Do Choi Y."/>
            <person name="Park B.S."/>
            <person name="van Deynze A."/>
            <person name="Ashrafi H."/>
            <person name="Hill T."/>
            <person name="Kim W.T."/>
            <person name="Pai H.S."/>
            <person name="Ahn H.K."/>
            <person name="Yeam I."/>
            <person name="Giovannoni J.J."/>
            <person name="Rose J.K."/>
            <person name="Sorensen I."/>
            <person name="Lee S.J."/>
            <person name="Kim R.W."/>
            <person name="Choi I.Y."/>
            <person name="Choi B.S."/>
            <person name="Lim J.S."/>
            <person name="Lee Y.H."/>
            <person name="Choi D."/>
        </authorList>
    </citation>
    <scope>NUCLEOTIDE SEQUENCE [LARGE SCALE GENOMIC DNA]</scope>
    <source>
        <strain evidence="6">cv. CM334</strain>
    </source>
</reference>
<proteinExistence type="inferred from homology"/>
<dbReference type="InterPro" id="IPR036749">
    <property type="entry name" value="Expansin_CBD_sf"/>
</dbReference>
<dbReference type="PROSITE" id="PS50843">
    <property type="entry name" value="EXPANSIN_CBD"/>
    <property type="match status" value="2"/>
</dbReference>
<dbReference type="InterPro" id="IPR007118">
    <property type="entry name" value="Expan_Lol_pI"/>
</dbReference>
<dbReference type="Pfam" id="PF03330">
    <property type="entry name" value="DPBB_1"/>
    <property type="match status" value="1"/>
</dbReference>
<feature type="domain" description="Expansin-like CBD" evidence="4">
    <location>
        <begin position="162"/>
        <end position="227"/>
    </location>
</feature>
<dbReference type="Gramene" id="PHT92845">
    <property type="protein sequence ID" value="PHT92845"/>
    <property type="gene ID" value="T459_00727"/>
</dbReference>
<dbReference type="SUPFAM" id="SSF50685">
    <property type="entry name" value="Barwin-like endoglucanases"/>
    <property type="match status" value="2"/>
</dbReference>
<sequence>MDESLKYSSIFMCMIMLLPAFSYSQTLVSKASFYSTSDGMGTPSGACGYGDYGKDVNNGEVCTASRRIYRNGAGCGACYQVRCKNTALCSAEGTKVVVTDSADGQETDLILSFKAYAKLAKNPNLTPKLCGKGVVDIEYRRVSCGYGGNLMVKIHERSKYAEYLAIVVLNQGGATDIHVVEVYEEESQQWISMRKAYGAVWDLSSPPCGDLKVSADGQETDLILSFKAYAKLAKNPNLTPKLCGKGVVDIEYRRVSCGYGGNLMVKIHERSKYAEYLAIVVLNQGGATDIHVVEVYEEESQQWISMRKAYGAVWDLSSPPCGDLKVRFLTSTSVETKWVQSDKAVIPSQWKAGLTIETDIQLT</sequence>
<evidence type="ECO:0008006" key="7">
    <source>
        <dbReference type="Google" id="ProtNLM"/>
    </source>
</evidence>
<protein>
    <recommendedName>
        <fullName evidence="7">Expansin-like B1</fullName>
    </recommendedName>
</protein>